<protein>
    <recommendedName>
        <fullName evidence="4">Adhesin domain-containing protein</fullName>
    </recommendedName>
</protein>
<evidence type="ECO:0000313" key="3">
    <source>
        <dbReference type="Proteomes" id="UP000726737"/>
    </source>
</evidence>
<feature type="compositionally biased region" description="Polar residues" evidence="1">
    <location>
        <begin position="467"/>
        <end position="478"/>
    </location>
</feature>
<evidence type="ECO:0000256" key="1">
    <source>
        <dbReference type="SAM" id="MobiDB-lite"/>
    </source>
</evidence>
<keyword evidence="3" id="KW-1185">Reference proteome</keyword>
<gene>
    <name evidence="2" type="ORF">BG011_005406</name>
</gene>
<feature type="compositionally biased region" description="Low complexity" evidence="1">
    <location>
        <begin position="346"/>
        <end position="356"/>
    </location>
</feature>
<sequence length="847" mass="92398">MAISESLGIEPRSLREKLSRSSLKATALSNSDPSYTVVITVTESDDQDTTPRPHHRTIGIRSSAETLRAKKSNSPSTSSSTPPTIVATASNASSTSSPSTAATSANNSDNNSKTNSIHDTPNSTSTSTLNKLSKRKQKRLQRQEQEREEQRLKEKANEAMRRKHGQYHPPGHSQGQIHTHRPRKHHDHHQFERSRSTSKIRHQSQHRNPSSVRVASPPPRSKSAASHVSHSSSSSSINSSRKNSYSRGHSRPTSPMHGIGTLPLDYVHSHPHMNDLAGLDAEGMLSEHWNSNSDEDDEMDYGLKHARTHNDYGDEQDCHRKTSIDTSSSYRTSSSSIVHFADRPLSPSSMTSSQTSRKSHAMDTHKYPSISQHLSVEMSEANKSQHHSWPLNNASMTGIVTGLAPEFDDKHIQRPHSISNKLESTVLAFASSTLSSSGLEAQDVECHDPIAEAMRAKAGSRAAGTIRGTTHTGRADTWSTHDTEASTDEHNYLAPLPPFQQGPAYTSVPKRKFSAAIAVIAIFIFYRSQLCVAVDPNTVEPIVYEIDPSSVQGIALEYHTRTKGTINIIDSPNVNETRVLLKLQREFHNMENRQDLTGFHIETLSNGYSRYVLNDDADEHKKFFNPTVLCSNSILTIEMPRTVPGRPEMALDALIDQQDVNIQLDETVARNNSWKFRGISGQTMVVQSLNINALSVSYTSTSPATVILKSVIVKEKLSVVSISGDIQASIGFSSFNPKSLSAVNLNTMDGQVQLDMNAWNQSCTFQVDAPAVQVSKAGAVVLPLGGSGTGTVLNQTGLIVNPGHNTVPSAPTPSPTVKVRPTLGAGGSSVPAQLMIHANKDVILNFP</sequence>
<dbReference type="OrthoDB" id="2424925at2759"/>
<evidence type="ECO:0000313" key="2">
    <source>
        <dbReference type="EMBL" id="KAG0254987.1"/>
    </source>
</evidence>
<feature type="compositionally biased region" description="Low complexity" evidence="1">
    <location>
        <begin position="324"/>
        <end position="336"/>
    </location>
</feature>
<dbReference type="EMBL" id="JAAAJA010000373">
    <property type="protein sequence ID" value="KAG0254987.1"/>
    <property type="molecule type" value="Genomic_DNA"/>
</dbReference>
<comment type="caution">
    <text evidence="2">The sequence shown here is derived from an EMBL/GenBank/DDBJ whole genome shotgun (WGS) entry which is preliminary data.</text>
</comment>
<organism evidence="2 3">
    <name type="scientific">Mortierella polycephala</name>
    <dbReference type="NCBI Taxonomy" id="41804"/>
    <lineage>
        <taxon>Eukaryota</taxon>
        <taxon>Fungi</taxon>
        <taxon>Fungi incertae sedis</taxon>
        <taxon>Mucoromycota</taxon>
        <taxon>Mortierellomycotina</taxon>
        <taxon>Mortierellomycetes</taxon>
        <taxon>Mortierellales</taxon>
        <taxon>Mortierellaceae</taxon>
        <taxon>Mortierella</taxon>
    </lineage>
</organism>
<feature type="compositionally biased region" description="Low complexity" evidence="1">
    <location>
        <begin position="74"/>
        <end position="131"/>
    </location>
</feature>
<feature type="compositionally biased region" description="Basic and acidic residues" evidence="1">
    <location>
        <begin position="308"/>
        <end position="323"/>
    </location>
</feature>
<proteinExistence type="predicted"/>
<dbReference type="Proteomes" id="UP000726737">
    <property type="component" value="Unassembled WGS sequence"/>
</dbReference>
<dbReference type="AlphaFoldDB" id="A0A9P6PYV4"/>
<feature type="region of interest" description="Disordered" evidence="1">
    <location>
        <begin position="41"/>
        <end position="262"/>
    </location>
</feature>
<feature type="region of interest" description="Disordered" evidence="1">
    <location>
        <begin position="457"/>
        <end position="491"/>
    </location>
</feature>
<feature type="compositionally biased region" description="Low complexity" evidence="1">
    <location>
        <begin position="209"/>
        <end position="246"/>
    </location>
</feature>
<accession>A0A9P6PYV4</accession>
<evidence type="ECO:0008006" key="4">
    <source>
        <dbReference type="Google" id="ProtNLM"/>
    </source>
</evidence>
<feature type="compositionally biased region" description="Basic and acidic residues" evidence="1">
    <location>
        <begin position="479"/>
        <end position="491"/>
    </location>
</feature>
<feature type="compositionally biased region" description="Basic residues" evidence="1">
    <location>
        <begin position="196"/>
        <end position="205"/>
    </location>
</feature>
<feature type="compositionally biased region" description="Basic residues" evidence="1">
    <location>
        <begin position="178"/>
        <end position="188"/>
    </location>
</feature>
<feature type="compositionally biased region" description="Basic and acidic residues" evidence="1">
    <location>
        <begin position="141"/>
        <end position="160"/>
    </location>
</feature>
<name>A0A9P6PYV4_9FUNG</name>
<feature type="region of interest" description="Disordered" evidence="1">
    <location>
        <begin position="308"/>
        <end position="364"/>
    </location>
</feature>
<reference evidence="2" key="1">
    <citation type="journal article" date="2020" name="Fungal Divers.">
        <title>Resolving the Mortierellaceae phylogeny through synthesis of multi-gene phylogenetics and phylogenomics.</title>
        <authorList>
            <person name="Vandepol N."/>
            <person name="Liber J."/>
            <person name="Desiro A."/>
            <person name="Na H."/>
            <person name="Kennedy M."/>
            <person name="Barry K."/>
            <person name="Grigoriev I.V."/>
            <person name="Miller A.N."/>
            <person name="O'Donnell K."/>
            <person name="Stajich J.E."/>
            <person name="Bonito G."/>
        </authorList>
    </citation>
    <scope>NUCLEOTIDE SEQUENCE</scope>
    <source>
        <strain evidence="2">KOD948</strain>
    </source>
</reference>